<dbReference type="InterPro" id="IPR011006">
    <property type="entry name" value="CheY-like_superfamily"/>
</dbReference>
<dbReference type="InterPro" id="IPR001789">
    <property type="entry name" value="Sig_transdc_resp-reg_receiver"/>
</dbReference>
<dbReference type="PROSITE" id="PS50883">
    <property type="entry name" value="EAL"/>
    <property type="match status" value="1"/>
</dbReference>
<dbReference type="Pfam" id="PF00563">
    <property type="entry name" value="EAL"/>
    <property type="match status" value="1"/>
</dbReference>
<feature type="modified residue" description="4-aspartylphosphate" evidence="1">
    <location>
        <position position="56"/>
    </location>
</feature>
<dbReference type="EMBL" id="SOBT01000009">
    <property type="protein sequence ID" value="TDU28396.1"/>
    <property type="molecule type" value="Genomic_DNA"/>
</dbReference>
<dbReference type="SUPFAM" id="SSF52172">
    <property type="entry name" value="CheY-like"/>
    <property type="match status" value="1"/>
</dbReference>
<evidence type="ECO:0000313" key="5">
    <source>
        <dbReference type="EMBL" id="TDU28396.1"/>
    </source>
</evidence>
<dbReference type="PANTHER" id="PTHR33121">
    <property type="entry name" value="CYCLIC DI-GMP PHOSPHODIESTERASE PDEF"/>
    <property type="match status" value="1"/>
</dbReference>
<keyword evidence="6" id="KW-1185">Reference proteome</keyword>
<evidence type="ECO:0000256" key="2">
    <source>
        <dbReference type="SAM" id="MobiDB-lite"/>
    </source>
</evidence>
<evidence type="ECO:0000313" key="6">
    <source>
        <dbReference type="Proteomes" id="UP000295341"/>
    </source>
</evidence>
<dbReference type="PROSITE" id="PS50110">
    <property type="entry name" value="RESPONSE_REGULATORY"/>
    <property type="match status" value="1"/>
</dbReference>
<evidence type="ECO:0000259" key="3">
    <source>
        <dbReference type="PROSITE" id="PS50110"/>
    </source>
</evidence>
<dbReference type="Proteomes" id="UP000295341">
    <property type="component" value="Unassembled WGS sequence"/>
</dbReference>
<dbReference type="PANTHER" id="PTHR33121:SF70">
    <property type="entry name" value="SIGNALING PROTEIN YKOW"/>
    <property type="match status" value="1"/>
</dbReference>
<dbReference type="Gene3D" id="3.20.20.450">
    <property type="entry name" value="EAL domain"/>
    <property type="match status" value="1"/>
</dbReference>
<reference evidence="5 6" key="1">
    <citation type="submission" date="2019-03" db="EMBL/GenBank/DDBJ databases">
        <title>Genomic Encyclopedia of Type Strains, Phase IV (KMG-IV): sequencing the most valuable type-strain genomes for metagenomic binning, comparative biology and taxonomic classification.</title>
        <authorList>
            <person name="Goeker M."/>
        </authorList>
    </citation>
    <scope>NUCLEOTIDE SEQUENCE [LARGE SCALE GENOMIC DNA]</scope>
    <source>
        <strain evidence="5 6">DSM 26377</strain>
    </source>
</reference>
<comment type="caution">
    <text evidence="5">The sequence shown here is derived from an EMBL/GenBank/DDBJ whole genome shotgun (WGS) entry which is preliminary data.</text>
</comment>
<dbReference type="InterPro" id="IPR050706">
    <property type="entry name" value="Cyclic-di-GMP_PDE-like"/>
</dbReference>
<dbReference type="RefSeq" id="WP_133881947.1">
    <property type="nucleotide sequence ID" value="NZ_MWIN01000029.1"/>
</dbReference>
<dbReference type="SUPFAM" id="SSF141868">
    <property type="entry name" value="EAL domain-like"/>
    <property type="match status" value="1"/>
</dbReference>
<dbReference type="OrthoDB" id="9812358at2"/>
<gene>
    <name evidence="5" type="ORF">DFR24_2765</name>
</gene>
<protein>
    <submittedName>
        <fullName evidence="5">EAL domain-containing protein (Putative c-di-GMP-specific phosphodiesterase class I)</fullName>
    </submittedName>
</protein>
<dbReference type="SMART" id="SM00052">
    <property type="entry name" value="EAL"/>
    <property type="match status" value="1"/>
</dbReference>
<organism evidence="5 6">
    <name type="scientific">Panacagrimonas perspica</name>
    <dbReference type="NCBI Taxonomy" id="381431"/>
    <lineage>
        <taxon>Bacteria</taxon>
        <taxon>Pseudomonadati</taxon>
        <taxon>Pseudomonadota</taxon>
        <taxon>Gammaproteobacteria</taxon>
        <taxon>Nevskiales</taxon>
        <taxon>Nevskiaceae</taxon>
        <taxon>Panacagrimonas</taxon>
    </lineage>
</organism>
<dbReference type="Gene3D" id="3.40.50.2300">
    <property type="match status" value="1"/>
</dbReference>
<feature type="region of interest" description="Disordered" evidence="2">
    <location>
        <begin position="389"/>
        <end position="421"/>
    </location>
</feature>
<dbReference type="GO" id="GO:0000160">
    <property type="term" value="P:phosphorelay signal transduction system"/>
    <property type="evidence" value="ECO:0007669"/>
    <property type="project" value="InterPro"/>
</dbReference>
<accession>A0A4V6Q4A1</accession>
<proteinExistence type="predicted"/>
<dbReference type="InterPro" id="IPR035919">
    <property type="entry name" value="EAL_sf"/>
</dbReference>
<sequence length="421" mass="45210">MPARRVLLIEDDEVVRQQLVKHLHGLDRRLVDEAADVGTARRALEGPVRYDLIVADLMLPGGDTAELLRTAASHQACAGLILVSGLGEGLLRSVAVLCRERGQHVLGALIKPVRPDVLRQLVGESSRSTRIPPKFSRGATIADVERALQARGIDVLVQPKISAADRKLQGVEVLADWNDPSLGPVAAPRLAAVAADGGIAGALTQYIIGLALRTCADWRAQGREIPVSVNIGNGVLEDRKFPDFVERTLRSLLVPAEMLTLEIGEHPHLDDTDTLEVLTRLRMRGVGIALDNFGRGQTSALRVQRLPVSELKIDRAIVRGLPHGAIGYAVVEYAVRLARELGMTTTAVGVENEEQATVLTSAGCTDLQGHWVGTPMRPEQLLAWTKARPPLGEPASTHDAGQCQLPAAAPDSCPRQETALA</sequence>
<dbReference type="GO" id="GO:0071111">
    <property type="term" value="F:cyclic-guanylate-specific phosphodiesterase activity"/>
    <property type="evidence" value="ECO:0007669"/>
    <property type="project" value="InterPro"/>
</dbReference>
<feature type="domain" description="Response regulatory" evidence="3">
    <location>
        <begin position="5"/>
        <end position="126"/>
    </location>
</feature>
<evidence type="ECO:0000259" key="4">
    <source>
        <dbReference type="PROSITE" id="PS50883"/>
    </source>
</evidence>
<evidence type="ECO:0000256" key="1">
    <source>
        <dbReference type="PROSITE-ProRule" id="PRU00169"/>
    </source>
</evidence>
<dbReference type="CDD" id="cd01948">
    <property type="entry name" value="EAL"/>
    <property type="match status" value="1"/>
</dbReference>
<dbReference type="InterPro" id="IPR001633">
    <property type="entry name" value="EAL_dom"/>
</dbReference>
<keyword evidence="1" id="KW-0597">Phosphoprotein</keyword>
<feature type="domain" description="EAL" evidence="4">
    <location>
        <begin position="137"/>
        <end position="389"/>
    </location>
</feature>
<dbReference type="SMART" id="SM00448">
    <property type="entry name" value="REC"/>
    <property type="match status" value="1"/>
</dbReference>
<dbReference type="AlphaFoldDB" id="A0A4V6Q4A1"/>
<name>A0A4V6Q4A1_9GAMM</name>